<evidence type="ECO:0000313" key="2">
    <source>
        <dbReference type="EMBL" id="KAG2113149.1"/>
    </source>
</evidence>
<feature type="transmembrane region" description="Helical" evidence="1">
    <location>
        <begin position="6"/>
        <end position="30"/>
    </location>
</feature>
<sequence length="111" mass="12498">MYNNLLSPVVLVEALAAWLVLLVHVFAAVLRRHFATVYCKTWRLLAGLLPAGTAQYCLVDENPLMITPYMSAGCLYATMDTNLYFLSLVMSHPDFYSLDYDTVLRDSVVSE</sequence>
<reference evidence="2" key="1">
    <citation type="journal article" date="2020" name="New Phytol.">
        <title>Comparative genomics reveals dynamic genome evolution in host specialist ectomycorrhizal fungi.</title>
        <authorList>
            <person name="Lofgren L.A."/>
            <person name="Nguyen N.H."/>
            <person name="Vilgalys R."/>
            <person name="Ruytinx J."/>
            <person name="Liao H.L."/>
            <person name="Branco S."/>
            <person name="Kuo A."/>
            <person name="LaButti K."/>
            <person name="Lipzen A."/>
            <person name="Andreopoulos W."/>
            <person name="Pangilinan J."/>
            <person name="Riley R."/>
            <person name="Hundley H."/>
            <person name="Na H."/>
            <person name="Barry K."/>
            <person name="Grigoriev I.V."/>
            <person name="Stajich J.E."/>
            <person name="Kennedy P.G."/>
        </authorList>
    </citation>
    <scope>NUCLEOTIDE SEQUENCE</scope>
    <source>
        <strain evidence="2">FC423</strain>
    </source>
</reference>
<keyword evidence="1" id="KW-1133">Transmembrane helix</keyword>
<proteinExistence type="predicted"/>
<protein>
    <submittedName>
        <fullName evidence="2">Uncharacterized protein</fullName>
    </submittedName>
</protein>
<dbReference type="Proteomes" id="UP000823399">
    <property type="component" value="Unassembled WGS sequence"/>
</dbReference>
<evidence type="ECO:0000313" key="3">
    <source>
        <dbReference type="Proteomes" id="UP000823399"/>
    </source>
</evidence>
<dbReference type="RefSeq" id="XP_041295707.1">
    <property type="nucleotide sequence ID" value="XM_041436501.1"/>
</dbReference>
<comment type="caution">
    <text evidence="2">The sequence shown here is derived from an EMBL/GenBank/DDBJ whole genome shotgun (WGS) entry which is preliminary data.</text>
</comment>
<dbReference type="EMBL" id="JABBWM010000013">
    <property type="protein sequence ID" value="KAG2113149.1"/>
    <property type="molecule type" value="Genomic_DNA"/>
</dbReference>
<organism evidence="2 3">
    <name type="scientific">Suillus discolor</name>
    <dbReference type="NCBI Taxonomy" id="1912936"/>
    <lineage>
        <taxon>Eukaryota</taxon>
        <taxon>Fungi</taxon>
        <taxon>Dikarya</taxon>
        <taxon>Basidiomycota</taxon>
        <taxon>Agaricomycotina</taxon>
        <taxon>Agaricomycetes</taxon>
        <taxon>Agaricomycetidae</taxon>
        <taxon>Boletales</taxon>
        <taxon>Suillineae</taxon>
        <taxon>Suillaceae</taxon>
        <taxon>Suillus</taxon>
    </lineage>
</organism>
<dbReference type="OrthoDB" id="2687332at2759"/>
<accession>A0A9P7JWU1</accession>
<evidence type="ECO:0000256" key="1">
    <source>
        <dbReference type="SAM" id="Phobius"/>
    </source>
</evidence>
<name>A0A9P7JWU1_9AGAM</name>
<dbReference type="GeneID" id="64698760"/>
<dbReference type="AlphaFoldDB" id="A0A9P7JWU1"/>
<keyword evidence="3" id="KW-1185">Reference proteome</keyword>
<keyword evidence="1" id="KW-0812">Transmembrane</keyword>
<keyword evidence="1" id="KW-0472">Membrane</keyword>
<gene>
    <name evidence="2" type="ORF">F5147DRAFT_682938</name>
</gene>